<reference evidence="2 3" key="1">
    <citation type="submission" date="2020-08" db="EMBL/GenBank/DDBJ databases">
        <authorList>
            <person name="Koutsovoulos G."/>
            <person name="Danchin GJ E."/>
        </authorList>
    </citation>
    <scope>NUCLEOTIDE SEQUENCE [LARGE SCALE GENOMIC DNA]</scope>
</reference>
<feature type="compositionally biased region" description="Polar residues" evidence="1">
    <location>
        <begin position="43"/>
        <end position="55"/>
    </location>
</feature>
<proteinExistence type="predicted"/>
<feature type="compositionally biased region" description="Polar residues" evidence="1">
    <location>
        <begin position="63"/>
        <end position="73"/>
    </location>
</feature>
<accession>A0A6V7UDF7</accession>
<protein>
    <submittedName>
        <fullName evidence="2">Uncharacterized protein</fullName>
    </submittedName>
</protein>
<dbReference type="Proteomes" id="UP000580250">
    <property type="component" value="Unassembled WGS sequence"/>
</dbReference>
<feature type="region of interest" description="Disordered" evidence="1">
    <location>
        <begin position="43"/>
        <end position="75"/>
    </location>
</feature>
<evidence type="ECO:0000313" key="3">
    <source>
        <dbReference type="Proteomes" id="UP000580250"/>
    </source>
</evidence>
<evidence type="ECO:0000313" key="2">
    <source>
        <dbReference type="EMBL" id="CAD2154622.1"/>
    </source>
</evidence>
<evidence type="ECO:0000256" key="1">
    <source>
        <dbReference type="SAM" id="MobiDB-lite"/>
    </source>
</evidence>
<feature type="region of interest" description="Disordered" evidence="1">
    <location>
        <begin position="1"/>
        <end position="20"/>
    </location>
</feature>
<organism evidence="2 3">
    <name type="scientific">Meloidogyne enterolobii</name>
    <name type="common">Root-knot nematode worm</name>
    <name type="synonym">Meloidogyne mayaguensis</name>
    <dbReference type="NCBI Taxonomy" id="390850"/>
    <lineage>
        <taxon>Eukaryota</taxon>
        <taxon>Metazoa</taxon>
        <taxon>Ecdysozoa</taxon>
        <taxon>Nematoda</taxon>
        <taxon>Chromadorea</taxon>
        <taxon>Rhabditida</taxon>
        <taxon>Tylenchina</taxon>
        <taxon>Tylenchomorpha</taxon>
        <taxon>Tylenchoidea</taxon>
        <taxon>Meloidogynidae</taxon>
        <taxon>Meloidogyninae</taxon>
        <taxon>Meloidogyne</taxon>
    </lineage>
</organism>
<name>A0A6V7UDF7_MELEN</name>
<sequence>MVQQHAFETHLTPENSHFSNTSIMKPMDFLQLLKQNNLKPDHFQQTNMFKPTTNLRPILPKPTNEQSNQQPSDKSFADQWTDYLRKGSEQAGSSSSKQKSELIDFLSDKRPLKIENQQANTLNKITEPSTNLGYQQVSSKMGQNFQQPYTLNKGAGPSQNLGYRQPSNMQKQNLIYNQKNNSLQKYLFPFKNQQQKKEYKQRQRARFGQNFQLDNELDIQLRRQYEEWKHSHTFQQTPLTESVPTQMQLLQHQKAYKEQQSSERGKGLINQKLPQENPLLQNNEGQQFIKPIQQNPAENSNKALQQLQEGMLKNLIKQSVEDEIMKYNMVCSTLKYYLI</sequence>
<dbReference type="AlphaFoldDB" id="A0A6V7UDF7"/>
<comment type="caution">
    <text evidence="2">The sequence shown here is derived from an EMBL/GenBank/DDBJ whole genome shotgun (WGS) entry which is preliminary data.</text>
</comment>
<dbReference type="EMBL" id="CAJEWN010000056">
    <property type="protein sequence ID" value="CAD2154622.1"/>
    <property type="molecule type" value="Genomic_DNA"/>
</dbReference>
<gene>
    <name evidence="2" type="ORF">MENT_LOCUS11563</name>
</gene>